<proteinExistence type="predicted"/>
<keyword evidence="3" id="KW-1185">Reference proteome</keyword>
<feature type="region of interest" description="Disordered" evidence="1">
    <location>
        <begin position="37"/>
        <end position="60"/>
    </location>
</feature>
<dbReference type="Proteomes" id="UP000074382">
    <property type="component" value="Unassembled WGS sequence"/>
</dbReference>
<evidence type="ECO:0000256" key="1">
    <source>
        <dbReference type="SAM" id="MobiDB-lite"/>
    </source>
</evidence>
<name>A0A147KE54_THECS</name>
<sequence>MGPNLVVRAGRGQRGARAAAARSWVGVVPSGRRALLDGVEDAGGSTQRGGVQAEGGGHRDGLLDRHAARVEQAVDHGQQPGREFGVVAAEDDAFGVEHADQGEHTCGQVVGGLVEAGQGGGVAGAGTGDDLVDA</sequence>
<evidence type="ECO:0000313" key="2">
    <source>
        <dbReference type="EMBL" id="KUP95550.1"/>
    </source>
</evidence>
<comment type="caution">
    <text evidence="2">The sequence shown here is derived from an EMBL/GenBank/DDBJ whole genome shotgun (WGS) entry which is preliminary data.</text>
</comment>
<gene>
    <name evidence="2" type="ORF">AC529_16845</name>
</gene>
<organism evidence="2 3">
    <name type="scientific">Thermobifida cellulosilytica TB100</name>
    <dbReference type="NCBI Taxonomy" id="665004"/>
    <lineage>
        <taxon>Bacteria</taxon>
        <taxon>Bacillati</taxon>
        <taxon>Actinomycetota</taxon>
        <taxon>Actinomycetes</taxon>
        <taxon>Streptosporangiales</taxon>
        <taxon>Nocardiopsidaceae</taxon>
        <taxon>Thermobifida</taxon>
    </lineage>
</organism>
<reference evidence="3" key="1">
    <citation type="journal article" date="2017" name="Acta Aliment.">
        <title>Plant polysaccharide degrading enzyme system of Thermpbifida cellulosilytica TB100 revealed by de novo genome project data.</title>
        <authorList>
            <person name="Toth A."/>
            <person name="Baka E."/>
            <person name="Luzics S."/>
            <person name="Bata-Vidacs I."/>
            <person name="Nagy I."/>
            <person name="Balint B."/>
            <person name="Herceg R."/>
            <person name="Olasz F."/>
            <person name="Wilk T."/>
            <person name="Nagy T."/>
            <person name="Kriszt B."/>
            <person name="Nagy I."/>
            <person name="Kukolya J."/>
        </authorList>
    </citation>
    <scope>NUCLEOTIDE SEQUENCE [LARGE SCALE GENOMIC DNA]</scope>
    <source>
        <strain evidence="3">TB100</strain>
    </source>
</reference>
<dbReference type="PATRIC" id="fig|665004.4.peg.1964"/>
<protein>
    <submittedName>
        <fullName evidence="2">Uncharacterized protein</fullName>
    </submittedName>
</protein>
<dbReference type="EMBL" id="LGEM01000120">
    <property type="protein sequence ID" value="KUP95550.1"/>
    <property type="molecule type" value="Genomic_DNA"/>
</dbReference>
<accession>A0A147KE54</accession>
<evidence type="ECO:0000313" key="3">
    <source>
        <dbReference type="Proteomes" id="UP000074382"/>
    </source>
</evidence>
<dbReference type="STRING" id="665004.AC529_16845"/>
<dbReference type="AlphaFoldDB" id="A0A147KE54"/>